<reference evidence="2" key="1">
    <citation type="submission" date="2022-11" db="UniProtKB">
        <authorList>
            <consortium name="WormBaseParasite"/>
        </authorList>
    </citation>
    <scope>IDENTIFICATION</scope>
</reference>
<evidence type="ECO:0000313" key="2">
    <source>
        <dbReference type="WBParaSite" id="ES5_v2.g15202.t1"/>
    </source>
</evidence>
<name>A0AC34FD94_9BILA</name>
<accession>A0AC34FD94</accession>
<protein>
    <submittedName>
        <fullName evidence="2">Uncharacterized protein</fullName>
    </submittedName>
</protein>
<proteinExistence type="predicted"/>
<sequence length="173" mass="20832">MEHFRLLRRPRPLPNFDETKPGINAEYKIKFVYFKSHNDLAPRICYKAKASVEHANLVITSSIPPVKISIPLVTICYLESDTKYERFDIRGRQFKLRFVGFRDIMQPMATLEESRDWLRFLVVRQRIPHSILQLPFEWEMQIERRPKKMFISWKKIKQNLFCHKCIENPSHIE</sequence>
<dbReference type="WBParaSite" id="ES5_v2.g15202.t1">
    <property type="protein sequence ID" value="ES5_v2.g15202.t1"/>
    <property type="gene ID" value="ES5_v2.g15202"/>
</dbReference>
<dbReference type="Proteomes" id="UP000887579">
    <property type="component" value="Unplaced"/>
</dbReference>
<evidence type="ECO:0000313" key="1">
    <source>
        <dbReference type="Proteomes" id="UP000887579"/>
    </source>
</evidence>
<organism evidence="1 2">
    <name type="scientific">Panagrolaimus sp. ES5</name>
    <dbReference type="NCBI Taxonomy" id="591445"/>
    <lineage>
        <taxon>Eukaryota</taxon>
        <taxon>Metazoa</taxon>
        <taxon>Ecdysozoa</taxon>
        <taxon>Nematoda</taxon>
        <taxon>Chromadorea</taxon>
        <taxon>Rhabditida</taxon>
        <taxon>Tylenchina</taxon>
        <taxon>Panagrolaimomorpha</taxon>
        <taxon>Panagrolaimoidea</taxon>
        <taxon>Panagrolaimidae</taxon>
        <taxon>Panagrolaimus</taxon>
    </lineage>
</organism>